<feature type="compositionally biased region" description="Polar residues" evidence="1">
    <location>
        <begin position="98"/>
        <end position="110"/>
    </location>
</feature>
<evidence type="ECO:0000256" key="1">
    <source>
        <dbReference type="SAM" id="MobiDB-lite"/>
    </source>
</evidence>
<organism evidence="2 3">
    <name type="scientific">Takifugu bimaculatus</name>
    <dbReference type="NCBI Taxonomy" id="433685"/>
    <lineage>
        <taxon>Eukaryota</taxon>
        <taxon>Metazoa</taxon>
        <taxon>Chordata</taxon>
        <taxon>Craniata</taxon>
        <taxon>Vertebrata</taxon>
        <taxon>Euteleostomi</taxon>
        <taxon>Actinopterygii</taxon>
        <taxon>Neopterygii</taxon>
        <taxon>Teleostei</taxon>
        <taxon>Neoteleostei</taxon>
        <taxon>Acanthomorphata</taxon>
        <taxon>Eupercaria</taxon>
        <taxon>Tetraodontiformes</taxon>
        <taxon>Tetradontoidea</taxon>
        <taxon>Tetraodontidae</taxon>
        <taxon>Takifugu</taxon>
    </lineage>
</organism>
<dbReference type="EMBL" id="SWLE01000015">
    <property type="protein sequence ID" value="TNM91323.1"/>
    <property type="molecule type" value="Genomic_DNA"/>
</dbReference>
<proteinExistence type="predicted"/>
<dbReference type="Proteomes" id="UP000516260">
    <property type="component" value="Chromosome 22"/>
</dbReference>
<accession>A0A4Z2BGA6</accession>
<keyword evidence="3" id="KW-1185">Reference proteome</keyword>
<dbReference type="AlphaFoldDB" id="A0A4Z2BGA6"/>
<feature type="region of interest" description="Disordered" evidence="1">
    <location>
        <begin position="65"/>
        <end position="112"/>
    </location>
</feature>
<sequence length="119" mass="13731">MNFHSFNQKRNEENCRLRLRDNGKGFSHGRRDLQKVTGMIVKPHRDREKAERLYQQYFICSDKRKERRGALRSPPPPPPVSAPWDQALGTGKPPAEFKSSQDQSWHSLSDITPGFLVSV</sequence>
<gene>
    <name evidence="2" type="ORF">fugu_019703</name>
</gene>
<evidence type="ECO:0000313" key="2">
    <source>
        <dbReference type="EMBL" id="TNM91323.1"/>
    </source>
</evidence>
<name>A0A4Z2BGA6_9TELE</name>
<comment type="caution">
    <text evidence="2">The sequence shown here is derived from an EMBL/GenBank/DDBJ whole genome shotgun (WGS) entry which is preliminary data.</text>
</comment>
<protein>
    <submittedName>
        <fullName evidence="2">Uncharacterized protein</fullName>
    </submittedName>
</protein>
<evidence type="ECO:0000313" key="3">
    <source>
        <dbReference type="Proteomes" id="UP000516260"/>
    </source>
</evidence>
<reference evidence="2 3" key="1">
    <citation type="submission" date="2019-04" db="EMBL/GenBank/DDBJ databases">
        <title>The sequence and de novo assembly of Takifugu bimaculatus genome using PacBio and Hi-C technologies.</title>
        <authorList>
            <person name="Xu P."/>
            <person name="Liu B."/>
            <person name="Zhou Z."/>
        </authorList>
    </citation>
    <scope>NUCLEOTIDE SEQUENCE [LARGE SCALE GENOMIC DNA]</scope>
    <source>
        <strain evidence="2">TB-2018</strain>
        <tissue evidence="2">Muscle</tissue>
    </source>
</reference>